<organism evidence="1 2">
    <name type="scientific">Blastomyces gilchristii (strain SLH14081)</name>
    <name type="common">Blastomyces dermatitidis</name>
    <dbReference type="NCBI Taxonomy" id="559298"/>
    <lineage>
        <taxon>Eukaryota</taxon>
        <taxon>Fungi</taxon>
        <taxon>Dikarya</taxon>
        <taxon>Ascomycota</taxon>
        <taxon>Pezizomycotina</taxon>
        <taxon>Eurotiomycetes</taxon>
        <taxon>Eurotiomycetidae</taxon>
        <taxon>Onygenales</taxon>
        <taxon>Ajellomycetaceae</taxon>
        <taxon>Blastomyces</taxon>
    </lineage>
</organism>
<dbReference type="VEuPathDB" id="FungiDB:BDBG_04211"/>
<dbReference type="AlphaFoldDB" id="A0A179ULY7"/>
<sequence length="188" mass="21636">MLAPCYMHDDPEREDRSSPNILVCILIYCAARIPSLYYRTNIPQAVPKSRTMAITRCVTDPSGMAVSRAFAVQSMIREVEHFKAIKTLLEKAQDQLCQLVCTNDQVRDAYVALEEAQDFILRGKSEKESSLDNEQAMLKQLLNASDLNPMTKHELYVCIQRLRAYQKRKESEEDSDYSFDNKNDEMNN</sequence>
<dbReference type="RefSeq" id="XP_031578183.1">
    <property type="nucleotide sequence ID" value="XM_031721578.1"/>
</dbReference>
<accession>A0A179ULY7</accession>
<protein>
    <submittedName>
        <fullName evidence="1">Uncharacterized protein</fullName>
    </submittedName>
</protein>
<dbReference type="KEGG" id="bgh:BDBG_04211"/>
<dbReference type="EMBL" id="GG657454">
    <property type="protein sequence ID" value="OAT08239.1"/>
    <property type="molecule type" value="Genomic_DNA"/>
</dbReference>
<reference evidence="2" key="1">
    <citation type="journal article" date="2015" name="PLoS Genet.">
        <title>The dynamic genome and transcriptome of the human fungal pathogen Blastomyces and close relative Emmonsia.</title>
        <authorList>
            <person name="Munoz J.F."/>
            <person name="Gauthier G.M."/>
            <person name="Desjardins C.A."/>
            <person name="Gallo J.E."/>
            <person name="Holder J."/>
            <person name="Sullivan T.D."/>
            <person name="Marty A.J."/>
            <person name="Carmen J.C."/>
            <person name="Chen Z."/>
            <person name="Ding L."/>
            <person name="Gujja S."/>
            <person name="Magrini V."/>
            <person name="Misas E."/>
            <person name="Mitreva M."/>
            <person name="Priest M."/>
            <person name="Saif S."/>
            <person name="Whiston E.A."/>
            <person name="Young S."/>
            <person name="Zeng Q."/>
            <person name="Goldman W.E."/>
            <person name="Mardis E.R."/>
            <person name="Taylor J.W."/>
            <person name="McEwen J.G."/>
            <person name="Clay O.K."/>
            <person name="Klein B.S."/>
            <person name="Cuomo C.A."/>
        </authorList>
    </citation>
    <scope>NUCLEOTIDE SEQUENCE [LARGE SCALE GENOMIC DNA]</scope>
    <source>
        <strain evidence="2">SLH14081</strain>
    </source>
</reference>
<dbReference type="Proteomes" id="UP000002038">
    <property type="component" value="Unassembled WGS sequence"/>
</dbReference>
<evidence type="ECO:0000313" key="2">
    <source>
        <dbReference type="Proteomes" id="UP000002038"/>
    </source>
</evidence>
<dbReference type="GeneID" id="8504975"/>
<keyword evidence="2" id="KW-1185">Reference proteome</keyword>
<gene>
    <name evidence="1" type="ORF">BDBG_04211</name>
</gene>
<proteinExistence type="predicted"/>
<evidence type="ECO:0000313" key="1">
    <source>
        <dbReference type="EMBL" id="OAT08239.1"/>
    </source>
</evidence>
<name>A0A179ULY7_BLAGS</name>